<feature type="chain" id="PRO_5012612549" description="Aminopeptidase N" evidence="13">
    <location>
        <begin position="26"/>
        <end position="467"/>
    </location>
</feature>
<feature type="signal peptide" evidence="13">
    <location>
        <begin position="1"/>
        <end position="25"/>
    </location>
</feature>
<dbReference type="Gene3D" id="2.60.40.1730">
    <property type="entry name" value="tricorn interacting facor f3 domain"/>
    <property type="match status" value="1"/>
</dbReference>
<dbReference type="RefSeq" id="WP_073389667.1">
    <property type="nucleotide sequence ID" value="NZ_FQVU01000003.1"/>
</dbReference>
<gene>
    <name evidence="16" type="ORF">SAMN05443575_2041</name>
</gene>
<dbReference type="GO" id="GO:0008270">
    <property type="term" value="F:zinc ion binding"/>
    <property type="evidence" value="ECO:0007669"/>
    <property type="project" value="InterPro"/>
</dbReference>
<sequence length="467" mass="50405">MRTNRVLTVAAAALTALSLAPAALAAPHRPTPGAAGGGDPYFPRQGNGGYDVSSYRLAIGYTPSSKRLTGHARITARATQSLSRFDLDLRRTLTVSSVRVDGRRAAFSQPAAQVQELVVTPRHALRAGHRFSVEVRYAGTATPTTDPDGSLDGFIPTSDGAFVASEPQGSPTWFPVNDTPRDKARYAVSVTVPKGLTAVSNGRFVAHRTHGAATTWSWRLDRPVSSYLVTATLGKFDVTRGRTPAGVPYFVAVDPTQAAKANPVLAKLPSIVDWLARTYGRYPFGETGAIVDDAPNVGYALETATRPVFDRAPSVGTLAHELAHQWYGDTVTLRQWRDIWLNEGFAEFSTWLYTEHTGGKTTAQQLADLEALPADDDVWSPPPGNPGSGADIFAGSVYDRGAATLAALRAEVGDHVFFRIMRGWLRQHYYGNAAVGQFTAYAGRVAHTDLTAFFQTWLYHDGKPAFS</sequence>
<evidence type="ECO:0000256" key="4">
    <source>
        <dbReference type="ARBA" id="ARBA00012564"/>
    </source>
</evidence>
<dbReference type="OrthoDB" id="100605at2"/>
<feature type="domain" description="Aminopeptidase N-like N-terminal" evidence="15">
    <location>
        <begin position="54"/>
        <end position="228"/>
    </location>
</feature>
<reference evidence="16 17" key="1">
    <citation type="submission" date="2016-11" db="EMBL/GenBank/DDBJ databases">
        <authorList>
            <person name="Jaros S."/>
            <person name="Januszkiewicz K."/>
            <person name="Wedrychowicz H."/>
        </authorList>
    </citation>
    <scope>NUCLEOTIDE SEQUENCE [LARGE SCALE GENOMIC DNA]</scope>
    <source>
        <strain evidence="16 17">DSM 45627</strain>
    </source>
</reference>
<dbReference type="AlphaFoldDB" id="A0A1M5K2Y9"/>
<evidence type="ECO:0000256" key="12">
    <source>
        <dbReference type="ARBA" id="ARBA00031533"/>
    </source>
</evidence>
<evidence type="ECO:0000259" key="15">
    <source>
        <dbReference type="Pfam" id="PF17900"/>
    </source>
</evidence>
<dbReference type="PANTHER" id="PTHR11533">
    <property type="entry name" value="PROTEASE M1 ZINC METALLOPROTEASE"/>
    <property type="match status" value="1"/>
</dbReference>
<dbReference type="PANTHER" id="PTHR11533:SF297">
    <property type="entry name" value="AMINOPEPTIDASE N"/>
    <property type="match status" value="1"/>
</dbReference>
<organism evidence="16 17">
    <name type="scientific">Jatrophihabitans endophyticus</name>
    <dbReference type="NCBI Taxonomy" id="1206085"/>
    <lineage>
        <taxon>Bacteria</taxon>
        <taxon>Bacillati</taxon>
        <taxon>Actinomycetota</taxon>
        <taxon>Actinomycetes</taxon>
        <taxon>Jatrophihabitantales</taxon>
        <taxon>Jatrophihabitantaceae</taxon>
        <taxon>Jatrophihabitans</taxon>
    </lineage>
</organism>
<keyword evidence="6" id="KW-0645">Protease</keyword>
<dbReference type="Gene3D" id="1.10.390.10">
    <property type="entry name" value="Neutral Protease Domain 2"/>
    <property type="match status" value="1"/>
</dbReference>
<dbReference type="SUPFAM" id="SSF55486">
    <property type="entry name" value="Metalloproteases ('zincins'), catalytic domain"/>
    <property type="match status" value="1"/>
</dbReference>
<evidence type="ECO:0000256" key="8">
    <source>
        <dbReference type="ARBA" id="ARBA00022801"/>
    </source>
</evidence>
<keyword evidence="10" id="KW-0482">Metalloprotease</keyword>
<comment type="cofactor">
    <cofactor evidence="2">
        <name>Zn(2+)</name>
        <dbReference type="ChEBI" id="CHEBI:29105"/>
    </cofactor>
</comment>
<dbReference type="EC" id="3.4.11.2" evidence="4"/>
<dbReference type="SUPFAM" id="SSF63737">
    <property type="entry name" value="Leukotriene A4 hydrolase N-terminal domain"/>
    <property type="match status" value="1"/>
</dbReference>
<dbReference type="Pfam" id="PF01433">
    <property type="entry name" value="Peptidase_M1"/>
    <property type="match status" value="1"/>
</dbReference>
<dbReference type="InterPro" id="IPR050344">
    <property type="entry name" value="Peptidase_M1_aminopeptidases"/>
</dbReference>
<keyword evidence="7" id="KW-0479">Metal-binding</keyword>
<evidence type="ECO:0000256" key="3">
    <source>
        <dbReference type="ARBA" id="ARBA00010136"/>
    </source>
</evidence>
<comment type="similarity">
    <text evidence="3">Belongs to the peptidase M1 family.</text>
</comment>
<keyword evidence="13" id="KW-0732">Signal</keyword>
<accession>A0A1M5K2Y9</accession>
<evidence type="ECO:0000256" key="6">
    <source>
        <dbReference type="ARBA" id="ARBA00022670"/>
    </source>
</evidence>
<evidence type="ECO:0000313" key="16">
    <source>
        <dbReference type="EMBL" id="SHG47114.1"/>
    </source>
</evidence>
<evidence type="ECO:0000256" key="7">
    <source>
        <dbReference type="ARBA" id="ARBA00022723"/>
    </source>
</evidence>
<dbReference type="InterPro" id="IPR014782">
    <property type="entry name" value="Peptidase_M1_dom"/>
</dbReference>
<keyword evidence="8" id="KW-0378">Hydrolase</keyword>
<dbReference type="Pfam" id="PF17900">
    <property type="entry name" value="Peptidase_M1_N"/>
    <property type="match status" value="1"/>
</dbReference>
<evidence type="ECO:0000256" key="1">
    <source>
        <dbReference type="ARBA" id="ARBA00000098"/>
    </source>
</evidence>
<dbReference type="GO" id="GO:0006508">
    <property type="term" value="P:proteolysis"/>
    <property type="evidence" value="ECO:0007669"/>
    <property type="project" value="UniProtKB-KW"/>
</dbReference>
<dbReference type="EMBL" id="FQVU01000003">
    <property type="protein sequence ID" value="SHG47114.1"/>
    <property type="molecule type" value="Genomic_DNA"/>
</dbReference>
<comment type="catalytic activity">
    <reaction evidence="1">
        <text>Release of an N-terminal amino acid, Xaa-|-Yaa- from a peptide, amide or arylamide. Xaa is preferably Ala, but may be most amino acids including Pro (slow action). When a terminal hydrophobic residue is followed by a prolyl residue, the two may be released as an intact Xaa-Pro dipeptide.</text>
        <dbReference type="EC" id="3.4.11.2"/>
    </reaction>
</comment>
<evidence type="ECO:0000256" key="5">
    <source>
        <dbReference type="ARBA" id="ARBA00015611"/>
    </source>
</evidence>
<evidence type="ECO:0000259" key="14">
    <source>
        <dbReference type="Pfam" id="PF01433"/>
    </source>
</evidence>
<evidence type="ECO:0000313" key="17">
    <source>
        <dbReference type="Proteomes" id="UP000186132"/>
    </source>
</evidence>
<evidence type="ECO:0000256" key="10">
    <source>
        <dbReference type="ARBA" id="ARBA00023049"/>
    </source>
</evidence>
<proteinExistence type="inferred from homology"/>
<keyword evidence="9" id="KW-0862">Zinc</keyword>
<dbReference type="STRING" id="1206085.SAMN05443575_2041"/>
<evidence type="ECO:0000256" key="9">
    <source>
        <dbReference type="ARBA" id="ARBA00022833"/>
    </source>
</evidence>
<dbReference type="InterPro" id="IPR042097">
    <property type="entry name" value="Aminopeptidase_N-like_N_sf"/>
</dbReference>
<dbReference type="PRINTS" id="PR00756">
    <property type="entry name" value="ALADIPTASE"/>
</dbReference>
<dbReference type="GO" id="GO:0016285">
    <property type="term" value="F:alanyl aminopeptidase activity"/>
    <property type="evidence" value="ECO:0007669"/>
    <property type="project" value="UniProtKB-EC"/>
</dbReference>
<dbReference type="GO" id="GO:0008237">
    <property type="term" value="F:metallopeptidase activity"/>
    <property type="evidence" value="ECO:0007669"/>
    <property type="project" value="UniProtKB-KW"/>
</dbReference>
<dbReference type="InterPro" id="IPR001930">
    <property type="entry name" value="Peptidase_M1"/>
</dbReference>
<dbReference type="InterPro" id="IPR027268">
    <property type="entry name" value="Peptidase_M4/M1_CTD_sf"/>
</dbReference>
<name>A0A1M5K2Y9_9ACTN</name>
<protein>
    <recommendedName>
        <fullName evidence="5">Aminopeptidase N</fullName>
        <ecNumber evidence="4">3.4.11.2</ecNumber>
    </recommendedName>
    <alternativeName>
        <fullName evidence="11">Alanine aminopeptidase</fullName>
    </alternativeName>
    <alternativeName>
        <fullName evidence="12">Lysyl aminopeptidase</fullName>
    </alternativeName>
</protein>
<keyword evidence="17" id="KW-1185">Reference proteome</keyword>
<evidence type="ECO:0000256" key="11">
    <source>
        <dbReference type="ARBA" id="ARBA00029811"/>
    </source>
</evidence>
<dbReference type="InterPro" id="IPR045357">
    <property type="entry name" value="Aminopeptidase_N-like_N"/>
</dbReference>
<dbReference type="Proteomes" id="UP000186132">
    <property type="component" value="Unassembled WGS sequence"/>
</dbReference>
<evidence type="ECO:0000256" key="13">
    <source>
        <dbReference type="SAM" id="SignalP"/>
    </source>
</evidence>
<feature type="domain" description="Peptidase M1 membrane alanine aminopeptidase" evidence="14">
    <location>
        <begin position="315"/>
        <end position="457"/>
    </location>
</feature>
<dbReference type="CDD" id="cd09603">
    <property type="entry name" value="M1_APN_like"/>
    <property type="match status" value="1"/>
</dbReference>
<evidence type="ECO:0000256" key="2">
    <source>
        <dbReference type="ARBA" id="ARBA00001947"/>
    </source>
</evidence>